<keyword evidence="2" id="KW-0812">Transmembrane</keyword>
<proteinExistence type="predicted"/>
<keyword evidence="2" id="KW-0472">Membrane</keyword>
<evidence type="ECO:0000313" key="3">
    <source>
        <dbReference type="EMBL" id="RVW57794.1"/>
    </source>
</evidence>
<evidence type="ECO:0000313" key="4">
    <source>
        <dbReference type="Proteomes" id="UP000288805"/>
    </source>
</evidence>
<feature type="region of interest" description="Disordered" evidence="1">
    <location>
        <begin position="1"/>
        <end position="46"/>
    </location>
</feature>
<dbReference type="Proteomes" id="UP000288805">
    <property type="component" value="Unassembled WGS sequence"/>
</dbReference>
<keyword evidence="2" id="KW-1133">Transmembrane helix</keyword>
<protein>
    <submittedName>
        <fullName evidence="3">Uncharacterized protein</fullName>
    </submittedName>
</protein>
<gene>
    <name evidence="3" type="ORF">CK203_117496</name>
</gene>
<name>A0A438FCW0_VITVI</name>
<accession>A0A438FCW0</accession>
<evidence type="ECO:0000256" key="1">
    <source>
        <dbReference type="SAM" id="MobiDB-lite"/>
    </source>
</evidence>
<sequence length="155" mass="17042">MFPPVDDPPDLGIPPNRGPLPVRRNPNSKPNPRVCSGHRRNAQPQGIRGSELTEALYVGFLTGSFIFTALFRICFSHFTEKISRHFQGKALPPVSFPNSSCDKRCFLRLTTLLIEGSHPTAALCPSGQTLAFVPAINAMPGRRGFWGPSSPRRSM</sequence>
<dbReference type="EMBL" id="QGNW01001020">
    <property type="protein sequence ID" value="RVW57794.1"/>
    <property type="molecule type" value="Genomic_DNA"/>
</dbReference>
<comment type="caution">
    <text evidence="3">The sequence shown here is derived from an EMBL/GenBank/DDBJ whole genome shotgun (WGS) entry which is preliminary data.</text>
</comment>
<reference evidence="3 4" key="1">
    <citation type="journal article" date="2018" name="PLoS Genet.">
        <title>Population sequencing reveals clonal diversity and ancestral inbreeding in the grapevine cultivar Chardonnay.</title>
        <authorList>
            <person name="Roach M.J."/>
            <person name="Johnson D.L."/>
            <person name="Bohlmann J."/>
            <person name="van Vuuren H.J."/>
            <person name="Jones S.J."/>
            <person name="Pretorius I.S."/>
            <person name="Schmidt S.A."/>
            <person name="Borneman A.R."/>
        </authorList>
    </citation>
    <scope>NUCLEOTIDE SEQUENCE [LARGE SCALE GENOMIC DNA]</scope>
    <source>
        <strain evidence="4">cv. Chardonnay</strain>
        <tissue evidence="3">Leaf</tissue>
    </source>
</reference>
<feature type="transmembrane region" description="Helical" evidence="2">
    <location>
        <begin position="55"/>
        <end position="75"/>
    </location>
</feature>
<organism evidence="3 4">
    <name type="scientific">Vitis vinifera</name>
    <name type="common">Grape</name>
    <dbReference type="NCBI Taxonomy" id="29760"/>
    <lineage>
        <taxon>Eukaryota</taxon>
        <taxon>Viridiplantae</taxon>
        <taxon>Streptophyta</taxon>
        <taxon>Embryophyta</taxon>
        <taxon>Tracheophyta</taxon>
        <taxon>Spermatophyta</taxon>
        <taxon>Magnoliopsida</taxon>
        <taxon>eudicotyledons</taxon>
        <taxon>Gunneridae</taxon>
        <taxon>Pentapetalae</taxon>
        <taxon>rosids</taxon>
        <taxon>Vitales</taxon>
        <taxon>Vitaceae</taxon>
        <taxon>Viteae</taxon>
        <taxon>Vitis</taxon>
    </lineage>
</organism>
<evidence type="ECO:0000256" key="2">
    <source>
        <dbReference type="SAM" id="Phobius"/>
    </source>
</evidence>
<dbReference type="AlphaFoldDB" id="A0A438FCW0"/>